<dbReference type="CDD" id="cd07996">
    <property type="entry name" value="WGR_MMR_like"/>
    <property type="match status" value="1"/>
</dbReference>
<keyword evidence="2" id="KW-0238">DNA-binding</keyword>
<evidence type="ECO:0000259" key="1">
    <source>
        <dbReference type="PROSITE" id="PS51977"/>
    </source>
</evidence>
<dbReference type="GO" id="GO:0003677">
    <property type="term" value="F:DNA binding"/>
    <property type="evidence" value="ECO:0007669"/>
    <property type="project" value="UniProtKB-KW"/>
</dbReference>
<dbReference type="SMART" id="SM00773">
    <property type="entry name" value="WGR"/>
    <property type="match status" value="1"/>
</dbReference>
<evidence type="ECO:0000313" key="2">
    <source>
        <dbReference type="EMBL" id="SDK31677.1"/>
    </source>
</evidence>
<dbReference type="Proteomes" id="UP000198917">
    <property type="component" value="Unassembled WGS sequence"/>
</dbReference>
<feature type="domain" description="WGR" evidence="1">
    <location>
        <begin position="94"/>
        <end position="179"/>
    </location>
</feature>
<sequence>MIHRNGHFLFRSTLPFGLGGFVTLQEDRHRDETDCGLRKWSMGASRAAPQGIVQTVHRAVEHITKMNRCTLSDSNVSLDARGPIGESSPMIAQPYHLYVERIVPEKNMARFYALAVQPTLFGEVSLVRRWGRIGARGRQKVHLFGDEKQAVDLFLELLREKRNRGYRPKPAVEIPAIRHSSMQRVDDKALAN</sequence>
<evidence type="ECO:0000313" key="3">
    <source>
        <dbReference type="Proteomes" id="UP000198917"/>
    </source>
</evidence>
<protein>
    <submittedName>
        <fullName evidence="2">WGR domain-containing protein, predicted DNA-binding domain in MolR</fullName>
    </submittedName>
</protein>
<comment type="caution">
    <text evidence="2">The sequence shown here is derived from an EMBL/GenBank/DDBJ whole genome shotgun (WGS) entry which is preliminary data.</text>
</comment>
<dbReference type="PROSITE" id="PS51977">
    <property type="entry name" value="WGR"/>
    <property type="match status" value="1"/>
</dbReference>
<accession>A0A7Z7BRN6</accession>
<dbReference type="SUPFAM" id="SSF142921">
    <property type="entry name" value="WGR domain-like"/>
    <property type="match status" value="1"/>
</dbReference>
<reference evidence="2 3" key="1">
    <citation type="submission" date="2016-10" db="EMBL/GenBank/DDBJ databases">
        <authorList>
            <person name="Varghese N."/>
            <person name="Submissions S."/>
        </authorList>
    </citation>
    <scope>NUCLEOTIDE SEQUENCE [LARGE SCALE GENOMIC DNA]</scope>
    <source>
        <strain evidence="2 3">PDC82</strain>
    </source>
</reference>
<dbReference type="AlphaFoldDB" id="A0A7Z7BRN6"/>
<dbReference type="InterPro" id="IPR036930">
    <property type="entry name" value="WGR_dom_sf"/>
</dbReference>
<dbReference type="InterPro" id="IPR049809">
    <property type="entry name" value="YehF/YfeS-like_WGR"/>
</dbReference>
<dbReference type="EMBL" id="FNEW01000007">
    <property type="protein sequence ID" value="SDK31677.1"/>
    <property type="molecule type" value="Genomic_DNA"/>
</dbReference>
<gene>
    <name evidence="2" type="ORF">SAMN05428983_4545</name>
</gene>
<dbReference type="Pfam" id="PF05406">
    <property type="entry name" value="WGR"/>
    <property type="match status" value="1"/>
</dbReference>
<name>A0A7Z7BRN6_9HYPH</name>
<dbReference type="Gene3D" id="2.20.140.10">
    <property type="entry name" value="WGR domain"/>
    <property type="match status" value="1"/>
</dbReference>
<organism evidence="2 3">
    <name type="scientific">Agrobacterium fabrum</name>
    <dbReference type="NCBI Taxonomy" id="1176649"/>
    <lineage>
        <taxon>Bacteria</taxon>
        <taxon>Pseudomonadati</taxon>
        <taxon>Pseudomonadota</taxon>
        <taxon>Alphaproteobacteria</taxon>
        <taxon>Hyphomicrobiales</taxon>
        <taxon>Rhizobiaceae</taxon>
        <taxon>Rhizobium/Agrobacterium group</taxon>
        <taxon>Agrobacterium</taxon>
        <taxon>Agrobacterium tumefaciens complex</taxon>
    </lineage>
</organism>
<dbReference type="InterPro" id="IPR008893">
    <property type="entry name" value="WGR_domain"/>
</dbReference>
<proteinExistence type="predicted"/>